<organism evidence="2 3">
    <name type="scientific">Prosthecobacter fluviatilis</name>
    <dbReference type="NCBI Taxonomy" id="445931"/>
    <lineage>
        <taxon>Bacteria</taxon>
        <taxon>Pseudomonadati</taxon>
        <taxon>Verrucomicrobiota</taxon>
        <taxon>Verrucomicrobiia</taxon>
        <taxon>Verrucomicrobiales</taxon>
        <taxon>Verrucomicrobiaceae</taxon>
        <taxon>Prosthecobacter</taxon>
    </lineage>
</organism>
<reference evidence="3" key="1">
    <citation type="journal article" date="2019" name="Int. J. Syst. Evol. Microbiol.">
        <title>The Global Catalogue of Microorganisms (GCM) 10K type strain sequencing project: providing services to taxonomists for standard genome sequencing and annotation.</title>
        <authorList>
            <consortium name="The Broad Institute Genomics Platform"/>
            <consortium name="The Broad Institute Genome Sequencing Center for Infectious Disease"/>
            <person name="Wu L."/>
            <person name="Ma J."/>
        </authorList>
    </citation>
    <scope>NUCLEOTIDE SEQUENCE [LARGE SCALE GENOMIC DNA]</scope>
    <source>
        <strain evidence="3">CGMCC 4.1469</strain>
    </source>
</reference>
<evidence type="ECO:0000313" key="2">
    <source>
        <dbReference type="EMBL" id="MFC5454913.1"/>
    </source>
</evidence>
<name>A0ABW0KQ81_9BACT</name>
<proteinExistence type="predicted"/>
<comment type="caution">
    <text evidence="2">The sequence shown here is derived from an EMBL/GenBank/DDBJ whole genome shotgun (WGS) entry which is preliminary data.</text>
</comment>
<dbReference type="EMBL" id="JBHSMQ010000002">
    <property type="protein sequence ID" value="MFC5454913.1"/>
    <property type="molecule type" value="Genomic_DNA"/>
</dbReference>
<dbReference type="Gene3D" id="1.10.510.10">
    <property type="entry name" value="Transferase(Phosphotransferase) domain 1"/>
    <property type="match status" value="1"/>
</dbReference>
<gene>
    <name evidence="2" type="ORF">ACFQDI_08625</name>
</gene>
<accession>A0ABW0KQ81</accession>
<dbReference type="RefSeq" id="WP_377165476.1">
    <property type="nucleotide sequence ID" value="NZ_JBHSMQ010000002.1"/>
</dbReference>
<dbReference type="InterPro" id="IPR011009">
    <property type="entry name" value="Kinase-like_dom_sf"/>
</dbReference>
<dbReference type="Proteomes" id="UP001596052">
    <property type="component" value="Unassembled WGS sequence"/>
</dbReference>
<protein>
    <recommendedName>
        <fullName evidence="4">Protein kinase domain-containing protein</fullName>
    </recommendedName>
</protein>
<evidence type="ECO:0000313" key="3">
    <source>
        <dbReference type="Proteomes" id="UP001596052"/>
    </source>
</evidence>
<feature type="region of interest" description="Disordered" evidence="1">
    <location>
        <begin position="944"/>
        <end position="974"/>
    </location>
</feature>
<dbReference type="SUPFAM" id="SSF56112">
    <property type="entry name" value="Protein kinase-like (PK-like)"/>
    <property type="match status" value="1"/>
</dbReference>
<sequence>MIEELQQFGSLSVAHRTGGAPVELVRSKDEVVFLAFDNRIHRLVELHVLRGGSSLDAAMKKSAFERARQASEIRGHAFMRILEVGEDQGLVYYTSNLNDGEFVEHYTQRRGAVTPATALALVYQLLDDLLQLQGFERLVSRMHLDRVLVTTLEDTFLQLRVFDYGLSQMDAGTEVQSGGRLVVEASRLIFLLLTGQPYAGENPDRFPALTQLPMGLRTAVRGALTDPVNAPTSIEKLRDDVREAFSALSSNIKARNFRKHLVVSSSLLPQSQLQELLLEDVPVETILGTRFRVEDVEHARRYPFSIPAINTKLGQEVTVHLLPPSRIVDKSRYEAVPLQMWRFNPERHPNILRSLSLWESPDWTFLTEEREPGFALSRLMAERITLNPAEVTVLMRQIRAGLDQAVECGVQRVDLHPSNILLRVGKNGPLLSRELERLMQKRLDAWPSFVVKLRPHMTMRSLYEPLLVDMDLAEGQLEEEHLQNRDFRHRSFVALAGYLLTGERLGAGVPMFPEAIPEAAAAYVRECLELTRRAGKTPSPGDFIDKFEGLLSAPTVDLATRLRGGRTVALEEMESVGSVSDFEDDWNTNEAGGQASAPEVISPIRRGIKTHDFNTLLQPKRSLPWGAMAAAAVVVLGFGAWIFTGSKNEPGVVAQSAMPASAKVEGSAADKGDSVPPVVAKVKAIESQPAAVQTQAVRPETAPVSAKPVKAVAVMKQAVPNPALKPAPAVADAAPSQPVKPALAEVKAEPNPLMKPAPAVADTAPSQPVKPVLAEVKAEPNPLMKPAPAVADAAPGQPVKPVLAEVKAETNPVVKPAPAVADAAPSQPVKPALAEVKAETNPVVKPAPAVADAAPSLPVKPVSAEVKAAPNLTVKPSSAVVATASEVPAPSPKAPAVGDKVKAMEKAVAEKPASTAVKTVAATAETQLVNAPITIRRAILPSKEEIDRMKQGQVGNRTGELPSIYTASPLKPKR</sequence>
<evidence type="ECO:0000256" key="1">
    <source>
        <dbReference type="SAM" id="MobiDB-lite"/>
    </source>
</evidence>
<evidence type="ECO:0008006" key="4">
    <source>
        <dbReference type="Google" id="ProtNLM"/>
    </source>
</evidence>
<keyword evidence="3" id="KW-1185">Reference proteome</keyword>